<dbReference type="InterPro" id="IPR029063">
    <property type="entry name" value="SAM-dependent_MTases_sf"/>
</dbReference>
<evidence type="ECO:0000259" key="2">
    <source>
        <dbReference type="Pfam" id="PF08241"/>
    </source>
</evidence>
<dbReference type="InterPro" id="IPR013216">
    <property type="entry name" value="Methyltransf_11"/>
</dbReference>
<keyword evidence="3" id="KW-0808">Transferase</keyword>
<dbReference type="GO" id="GO:0032259">
    <property type="term" value="P:methylation"/>
    <property type="evidence" value="ECO:0007669"/>
    <property type="project" value="UniProtKB-KW"/>
</dbReference>
<name>A0ABV7GD56_9GAMM</name>
<keyword evidence="3" id="KW-0489">Methyltransferase</keyword>
<dbReference type="Pfam" id="PF08241">
    <property type="entry name" value="Methyltransf_11"/>
    <property type="match status" value="1"/>
</dbReference>
<reference evidence="4" key="1">
    <citation type="journal article" date="2019" name="Int. J. Syst. Evol. Microbiol.">
        <title>The Global Catalogue of Microorganisms (GCM) 10K type strain sequencing project: providing services to taxonomists for standard genome sequencing and annotation.</title>
        <authorList>
            <consortium name="The Broad Institute Genomics Platform"/>
            <consortium name="The Broad Institute Genome Sequencing Center for Infectious Disease"/>
            <person name="Wu L."/>
            <person name="Ma J."/>
        </authorList>
    </citation>
    <scope>NUCLEOTIDE SEQUENCE [LARGE SCALE GENOMIC DNA]</scope>
    <source>
        <strain evidence="4">KCTC 52277</strain>
    </source>
</reference>
<dbReference type="Gene3D" id="3.40.50.150">
    <property type="entry name" value="Vaccinia Virus protein VP39"/>
    <property type="match status" value="1"/>
</dbReference>
<dbReference type="EMBL" id="JBHRTD010000017">
    <property type="protein sequence ID" value="MFC3139439.1"/>
    <property type="molecule type" value="Genomic_DNA"/>
</dbReference>
<dbReference type="RefSeq" id="WP_248937191.1">
    <property type="nucleotide sequence ID" value="NZ_JAKILF010000007.1"/>
</dbReference>
<keyword evidence="4" id="KW-1185">Reference proteome</keyword>
<accession>A0ABV7GD56</accession>
<dbReference type="GO" id="GO:0008168">
    <property type="term" value="F:methyltransferase activity"/>
    <property type="evidence" value="ECO:0007669"/>
    <property type="project" value="UniProtKB-KW"/>
</dbReference>
<dbReference type="SUPFAM" id="SSF53335">
    <property type="entry name" value="S-adenosyl-L-methionine-dependent methyltransferases"/>
    <property type="match status" value="1"/>
</dbReference>
<organism evidence="3 4">
    <name type="scientific">Shewanella submarina</name>
    <dbReference type="NCBI Taxonomy" id="2016376"/>
    <lineage>
        <taxon>Bacteria</taxon>
        <taxon>Pseudomonadati</taxon>
        <taxon>Pseudomonadota</taxon>
        <taxon>Gammaproteobacteria</taxon>
        <taxon>Alteromonadales</taxon>
        <taxon>Shewanellaceae</taxon>
        <taxon>Shewanella</taxon>
    </lineage>
</organism>
<evidence type="ECO:0000313" key="3">
    <source>
        <dbReference type="EMBL" id="MFC3139439.1"/>
    </source>
</evidence>
<feature type="region of interest" description="Disordered" evidence="1">
    <location>
        <begin position="222"/>
        <end position="251"/>
    </location>
</feature>
<proteinExistence type="predicted"/>
<evidence type="ECO:0000313" key="4">
    <source>
        <dbReference type="Proteomes" id="UP001595621"/>
    </source>
</evidence>
<feature type="domain" description="Methyltransferase type 11" evidence="2">
    <location>
        <begin position="58"/>
        <end position="124"/>
    </location>
</feature>
<dbReference type="Proteomes" id="UP001595621">
    <property type="component" value="Unassembled WGS sequence"/>
</dbReference>
<gene>
    <name evidence="3" type="ORF">ACFOE0_14785</name>
</gene>
<comment type="caution">
    <text evidence="3">The sequence shown here is derived from an EMBL/GenBank/DDBJ whole genome shotgun (WGS) entry which is preliminary data.</text>
</comment>
<sequence length="251" mass="28443">MPHTPYRHPALGPAGWQDFPNGEQLQSCVQQALAPWWPRLFGYHLLKLGPLSSAMDASHCSISHQVSLYDEEGASVVGEVSQLPLRHASVDVVLANFLLEFERNPYQLLREIDRVLISGGTLIISGFNPLSPAMLGKLLPRYQQQFPWRGHFYLPSRIKDWLALLGYQVICDERLLYHPLFGHFDKGVFWQQSLESWLPGSGSVYLLIARKLDSPLTPIREKRKARKPNWQTVPSAGRVGRSHSAVNNRES</sequence>
<evidence type="ECO:0000256" key="1">
    <source>
        <dbReference type="SAM" id="MobiDB-lite"/>
    </source>
</evidence>
<protein>
    <submittedName>
        <fullName evidence="3">Class I SAM-dependent methyltransferase</fullName>
    </submittedName>
</protein>